<dbReference type="OrthoDB" id="4160691at2759"/>
<accession>A0A0C3H7G6</accession>
<dbReference type="EMBL" id="KN832880">
    <property type="protein sequence ID" value="KIM98371.1"/>
    <property type="molecule type" value="Genomic_DNA"/>
</dbReference>
<dbReference type="Proteomes" id="UP000054321">
    <property type="component" value="Unassembled WGS sequence"/>
</dbReference>
<reference evidence="2" key="2">
    <citation type="submission" date="2015-01" db="EMBL/GenBank/DDBJ databases">
        <title>Evolutionary Origins and Diversification of the Mycorrhizal Mutualists.</title>
        <authorList>
            <consortium name="DOE Joint Genome Institute"/>
            <consortium name="Mycorrhizal Genomics Consortium"/>
            <person name="Kohler A."/>
            <person name="Kuo A."/>
            <person name="Nagy L.G."/>
            <person name="Floudas D."/>
            <person name="Copeland A."/>
            <person name="Barry K.W."/>
            <person name="Cichocki N."/>
            <person name="Veneault-Fourrey C."/>
            <person name="LaButti K."/>
            <person name="Lindquist E.A."/>
            <person name="Lipzen A."/>
            <person name="Lundell T."/>
            <person name="Morin E."/>
            <person name="Murat C."/>
            <person name="Riley R."/>
            <person name="Ohm R."/>
            <person name="Sun H."/>
            <person name="Tunlid A."/>
            <person name="Henrissat B."/>
            <person name="Grigoriev I.V."/>
            <person name="Hibbett D.S."/>
            <person name="Martin F."/>
        </authorList>
    </citation>
    <scope>NUCLEOTIDE SEQUENCE [LARGE SCALE GENOMIC DNA]</scope>
    <source>
        <strain evidence="2">Zn</strain>
    </source>
</reference>
<proteinExistence type="predicted"/>
<reference evidence="1 2" key="1">
    <citation type="submission" date="2014-04" db="EMBL/GenBank/DDBJ databases">
        <authorList>
            <consortium name="DOE Joint Genome Institute"/>
            <person name="Kuo A."/>
            <person name="Martino E."/>
            <person name="Perotto S."/>
            <person name="Kohler A."/>
            <person name="Nagy L.G."/>
            <person name="Floudas D."/>
            <person name="Copeland A."/>
            <person name="Barry K.W."/>
            <person name="Cichocki N."/>
            <person name="Veneault-Fourrey C."/>
            <person name="LaButti K."/>
            <person name="Lindquist E.A."/>
            <person name="Lipzen A."/>
            <person name="Lundell T."/>
            <person name="Morin E."/>
            <person name="Murat C."/>
            <person name="Sun H."/>
            <person name="Tunlid A."/>
            <person name="Henrissat B."/>
            <person name="Grigoriev I.V."/>
            <person name="Hibbett D.S."/>
            <person name="Martin F."/>
            <person name="Nordberg H.P."/>
            <person name="Cantor M.N."/>
            <person name="Hua S.X."/>
        </authorList>
    </citation>
    <scope>NUCLEOTIDE SEQUENCE [LARGE SCALE GENOMIC DNA]</scope>
    <source>
        <strain evidence="1 2">Zn</strain>
    </source>
</reference>
<gene>
    <name evidence="1" type="ORF">OIDMADRAFT_20069</name>
</gene>
<evidence type="ECO:0000313" key="2">
    <source>
        <dbReference type="Proteomes" id="UP000054321"/>
    </source>
</evidence>
<dbReference type="AlphaFoldDB" id="A0A0C3H7G6"/>
<dbReference type="InParanoid" id="A0A0C3H7G6"/>
<sequence>MALILALVSAGEFIGLQRPDSYSWAYDIVDGEEAWEISNLEEEAWKTYNTHMDDQP</sequence>
<keyword evidence="2" id="KW-1185">Reference proteome</keyword>
<dbReference type="HOGENOM" id="CLU_3014759_0_0_1"/>
<protein>
    <submittedName>
        <fullName evidence="1">Uncharacterized protein</fullName>
    </submittedName>
</protein>
<name>A0A0C3H7G6_OIDMZ</name>
<organism evidence="1 2">
    <name type="scientific">Oidiodendron maius (strain Zn)</name>
    <dbReference type="NCBI Taxonomy" id="913774"/>
    <lineage>
        <taxon>Eukaryota</taxon>
        <taxon>Fungi</taxon>
        <taxon>Dikarya</taxon>
        <taxon>Ascomycota</taxon>
        <taxon>Pezizomycotina</taxon>
        <taxon>Leotiomycetes</taxon>
        <taxon>Leotiomycetes incertae sedis</taxon>
        <taxon>Myxotrichaceae</taxon>
        <taxon>Oidiodendron</taxon>
    </lineage>
</organism>
<evidence type="ECO:0000313" key="1">
    <source>
        <dbReference type="EMBL" id="KIM98371.1"/>
    </source>
</evidence>